<dbReference type="STRING" id="49390.A0A068UKW9"/>
<dbReference type="InterPro" id="IPR013154">
    <property type="entry name" value="ADH-like_N"/>
</dbReference>
<evidence type="ECO:0000256" key="6">
    <source>
        <dbReference type="ARBA" id="ARBA00023002"/>
    </source>
</evidence>
<dbReference type="OrthoDB" id="1879366at2759"/>
<dbReference type="SUPFAM" id="SSF50129">
    <property type="entry name" value="GroES-like"/>
    <property type="match status" value="1"/>
</dbReference>
<evidence type="ECO:0000256" key="5">
    <source>
        <dbReference type="ARBA" id="ARBA00022857"/>
    </source>
</evidence>
<organism evidence="9 10">
    <name type="scientific">Coffea canephora</name>
    <name type="common">Robusta coffee</name>
    <dbReference type="NCBI Taxonomy" id="49390"/>
    <lineage>
        <taxon>Eukaryota</taxon>
        <taxon>Viridiplantae</taxon>
        <taxon>Streptophyta</taxon>
        <taxon>Embryophyta</taxon>
        <taxon>Tracheophyta</taxon>
        <taxon>Spermatophyta</taxon>
        <taxon>Magnoliopsida</taxon>
        <taxon>eudicotyledons</taxon>
        <taxon>Gunneridae</taxon>
        <taxon>Pentapetalae</taxon>
        <taxon>asterids</taxon>
        <taxon>lamiids</taxon>
        <taxon>Gentianales</taxon>
        <taxon>Rubiaceae</taxon>
        <taxon>Ixoroideae</taxon>
        <taxon>Gardenieae complex</taxon>
        <taxon>Bertiereae - Coffeeae clade</taxon>
        <taxon>Coffeeae</taxon>
        <taxon>Coffea</taxon>
    </lineage>
</organism>
<dbReference type="InterPro" id="IPR002328">
    <property type="entry name" value="ADH_Zn_CS"/>
</dbReference>
<comment type="similarity">
    <text evidence="7">Belongs to the zinc-containing alcohol dehydrogenase family.</text>
</comment>
<dbReference type="Gene3D" id="3.90.180.10">
    <property type="entry name" value="Medium-chain alcohol dehydrogenases, catalytic domain"/>
    <property type="match status" value="1"/>
</dbReference>
<comment type="subunit">
    <text evidence="2">Homodimer.</text>
</comment>
<dbReference type="InParanoid" id="A0A068UKW9"/>
<protein>
    <recommendedName>
        <fullName evidence="8">Enoyl reductase (ER) domain-containing protein</fullName>
    </recommendedName>
</protein>
<dbReference type="OMA" id="GWGEQKF"/>
<dbReference type="FunCoup" id="A0A068UKW9">
    <property type="interactions" value="184"/>
</dbReference>
<dbReference type="PhylomeDB" id="A0A068UKW9"/>
<dbReference type="Proteomes" id="UP000295252">
    <property type="component" value="Chromosome IV"/>
</dbReference>
<dbReference type="CDD" id="cd05283">
    <property type="entry name" value="CAD1"/>
    <property type="match status" value="1"/>
</dbReference>
<evidence type="ECO:0000256" key="4">
    <source>
        <dbReference type="ARBA" id="ARBA00022833"/>
    </source>
</evidence>
<dbReference type="InterPro" id="IPR011032">
    <property type="entry name" value="GroES-like_sf"/>
</dbReference>
<dbReference type="InterPro" id="IPR013149">
    <property type="entry name" value="ADH-like_C"/>
</dbReference>
<keyword evidence="4 7" id="KW-0862">Zinc</keyword>
<dbReference type="FunFam" id="3.90.180.10:FF:000100">
    <property type="entry name" value="Putative cinnamyl alcohol dehydrogenase 6"/>
    <property type="match status" value="1"/>
</dbReference>
<name>A0A068UKW9_COFCA</name>
<dbReference type="GO" id="GO:0008270">
    <property type="term" value="F:zinc ion binding"/>
    <property type="evidence" value="ECO:0007669"/>
    <property type="project" value="InterPro"/>
</dbReference>
<dbReference type="SUPFAM" id="SSF51735">
    <property type="entry name" value="NAD(P)-binding Rossmann-fold domains"/>
    <property type="match status" value="1"/>
</dbReference>
<dbReference type="PROSITE" id="PS00059">
    <property type="entry name" value="ADH_ZINC"/>
    <property type="match status" value="1"/>
</dbReference>
<evidence type="ECO:0000313" key="10">
    <source>
        <dbReference type="Proteomes" id="UP000295252"/>
    </source>
</evidence>
<keyword evidence="6" id="KW-0560">Oxidoreductase</keyword>
<dbReference type="GO" id="GO:0016616">
    <property type="term" value="F:oxidoreductase activity, acting on the CH-OH group of donors, NAD or NADP as acceptor"/>
    <property type="evidence" value="ECO:0007669"/>
    <property type="project" value="InterPro"/>
</dbReference>
<dbReference type="Pfam" id="PF08240">
    <property type="entry name" value="ADH_N"/>
    <property type="match status" value="1"/>
</dbReference>
<dbReference type="PANTHER" id="PTHR42683">
    <property type="entry name" value="ALDEHYDE REDUCTASE"/>
    <property type="match status" value="1"/>
</dbReference>
<keyword evidence="5" id="KW-0521">NADP</keyword>
<accession>A0A068UKW9</accession>
<evidence type="ECO:0000256" key="7">
    <source>
        <dbReference type="RuleBase" id="RU361277"/>
    </source>
</evidence>
<sequence>MSSANDNEDCLGWAARDPSGYLSPYKFSRRAIGSEDVSLDITHCGICYADVAWTRNKGGHSKYPLVPGHEITGVVRQVGFRVKHFKVGDHVGVGTYVNSCRECEYCNDGLEVHCSKGPVLTFDGIDVDGTVTKGGYSSYIVVHERYCFRVPDNYPLELAAPLLCAGITVYTPMIRHNMNQPGKTLGVIGLGGLGHLAVKFGKAFGLKVTVFSTSLSKKEEAVSRLGADNFVVSSDEQQMSALANSLDFIIDTAAGDIPFDPYLSLLKTAGVLVLVGFPSEVKFSPVTLILGMKTVSGSVTGGTKQTQEMLNFCALHKIYPEIEVVPIQYSNEALERMIKKDVKYRFVIDIANSLK</sequence>
<dbReference type="InterPro" id="IPR047109">
    <property type="entry name" value="CAD-like"/>
</dbReference>
<dbReference type="InterPro" id="IPR029752">
    <property type="entry name" value="D-isomer_DH_CS1"/>
</dbReference>
<dbReference type="Pfam" id="PF00107">
    <property type="entry name" value="ADH_zinc_N"/>
    <property type="match status" value="1"/>
</dbReference>
<dbReference type="Gene3D" id="3.40.50.720">
    <property type="entry name" value="NAD(P)-binding Rossmann-like Domain"/>
    <property type="match status" value="1"/>
</dbReference>
<dbReference type="FunFam" id="3.90.180.10:FF:000126">
    <property type="entry name" value="Uncharacterized protein"/>
    <property type="match status" value="1"/>
</dbReference>
<evidence type="ECO:0000256" key="3">
    <source>
        <dbReference type="ARBA" id="ARBA00022723"/>
    </source>
</evidence>
<dbReference type="InterPro" id="IPR036291">
    <property type="entry name" value="NAD(P)-bd_dom_sf"/>
</dbReference>
<dbReference type="SMART" id="SM00829">
    <property type="entry name" value="PKS_ER"/>
    <property type="match status" value="1"/>
</dbReference>
<reference evidence="10" key="1">
    <citation type="journal article" date="2014" name="Science">
        <title>The coffee genome provides insight into the convergent evolution of caffeine biosynthesis.</title>
        <authorList>
            <person name="Denoeud F."/>
            <person name="Carretero-Paulet L."/>
            <person name="Dereeper A."/>
            <person name="Droc G."/>
            <person name="Guyot R."/>
            <person name="Pietrella M."/>
            <person name="Zheng C."/>
            <person name="Alberti A."/>
            <person name="Anthony F."/>
            <person name="Aprea G."/>
            <person name="Aury J.M."/>
            <person name="Bento P."/>
            <person name="Bernard M."/>
            <person name="Bocs S."/>
            <person name="Campa C."/>
            <person name="Cenci A."/>
            <person name="Combes M.C."/>
            <person name="Crouzillat D."/>
            <person name="Da Silva C."/>
            <person name="Daddiego L."/>
            <person name="De Bellis F."/>
            <person name="Dussert S."/>
            <person name="Garsmeur O."/>
            <person name="Gayraud T."/>
            <person name="Guignon V."/>
            <person name="Jahn K."/>
            <person name="Jamilloux V."/>
            <person name="Joet T."/>
            <person name="Labadie K."/>
            <person name="Lan T."/>
            <person name="Leclercq J."/>
            <person name="Lepelley M."/>
            <person name="Leroy T."/>
            <person name="Li L.T."/>
            <person name="Librado P."/>
            <person name="Lopez L."/>
            <person name="Munoz A."/>
            <person name="Noel B."/>
            <person name="Pallavicini A."/>
            <person name="Perrotta G."/>
            <person name="Poncet V."/>
            <person name="Pot D."/>
            <person name="Priyono X."/>
            <person name="Rigoreau M."/>
            <person name="Rouard M."/>
            <person name="Rozas J."/>
            <person name="Tranchant-Dubreuil C."/>
            <person name="VanBuren R."/>
            <person name="Zhang Q."/>
            <person name="Andrade A.C."/>
            <person name="Argout X."/>
            <person name="Bertrand B."/>
            <person name="de Kochko A."/>
            <person name="Graziosi G."/>
            <person name="Henry R.J."/>
            <person name="Jayarama X."/>
            <person name="Ming R."/>
            <person name="Nagai C."/>
            <person name="Rounsley S."/>
            <person name="Sankoff D."/>
            <person name="Giuliano G."/>
            <person name="Albert V.A."/>
            <person name="Wincker P."/>
            <person name="Lashermes P."/>
        </authorList>
    </citation>
    <scope>NUCLEOTIDE SEQUENCE [LARGE SCALE GENOMIC DNA]</scope>
    <source>
        <strain evidence="10">cv. DH200-94</strain>
    </source>
</reference>
<evidence type="ECO:0000259" key="8">
    <source>
        <dbReference type="SMART" id="SM00829"/>
    </source>
</evidence>
<evidence type="ECO:0000256" key="2">
    <source>
        <dbReference type="ARBA" id="ARBA00011738"/>
    </source>
</evidence>
<dbReference type="AlphaFoldDB" id="A0A068UKW9"/>
<proteinExistence type="inferred from homology"/>
<evidence type="ECO:0000256" key="1">
    <source>
        <dbReference type="ARBA" id="ARBA00001947"/>
    </source>
</evidence>
<comment type="cofactor">
    <cofactor evidence="1 7">
        <name>Zn(2+)</name>
        <dbReference type="ChEBI" id="CHEBI:29105"/>
    </cofactor>
</comment>
<keyword evidence="3 7" id="KW-0479">Metal-binding</keyword>
<gene>
    <name evidence="9" type="ORF">GSCOC_T00028010001</name>
</gene>
<dbReference type="InterPro" id="IPR020843">
    <property type="entry name" value="ER"/>
</dbReference>
<feature type="domain" description="Enoyl reductase (ER)" evidence="8">
    <location>
        <begin position="20"/>
        <end position="348"/>
    </location>
</feature>
<evidence type="ECO:0000313" key="9">
    <source>
        <dbReference type="EMBL" id="CDP08884.1"/>
    </source>
</evidence>
<dbReference type="PROSITE" id="PS00065">
    <property type="entry name" value="D_2_HYDROXYACID_DH_1"/>
    <property type="match status" value="1"/>
</dbReference>
<dbReference type="Gramene" id="CDP08884">
    <property type="protein sequence ID" value="CDP08884"/>
    <property type="gene ID" value="GSCOC_T00028010001"/>
</dbReference>
<dbReference type="FunFam" id="3.40.50.720:FF:000022">
    <property type="entry name" value="Cinnamyl alcohol dehydrogenase"/>
    <property type="match status" value="1"/>
</dbReference>
<keyword evidence="10" id="KW-1185">Reference proteome</keyword>
<dbReference type="EMBL" id="HG739119">
    <property type="protein sequence ID" value="CDP08884.1"/>
    <property type="molecule type" value="Genomic_DNA"/>
</dbReference>